<comment type="caution">
    <text evidence="1">The sequence shown here is derived from an EMBL/GenBank/DDBJ whole genome shotgun (WGS) entry which is preliminary data.</text>
</comment>
<dbReference type="AlphaFoldDB" id="A0A1Z5JKW8"/>
<reference evidence="1 2" key="1">
    <citation type="journal article" date="2015" name="Plant Cell">
        <title>Oil accumulation by the oleaginous diatom Fistulifera solaris as revealed by the genome and transcriptome.</title>
        <authorList>
            <person name="Tanaka T."/>
            <person name="Maeda Y."/>
            <person name="Veluchamy A."/>
            <person name="Tanaka M."/>
            <person name="Abida H."/>
            <person name="Marechal E."/>
            <person name="Bowler C."/>
            <person name="Muto M."/>
            <person name="Sunaga Y."/>
            <person name="Tanaka M."/>
            <person name="Yoshino T."/>
            <person name="Taniguchi T."/>
            <person name="Fukuda Y."/>
            <person name="Nemoto M."/>
            <person name="Matsumoto M."/>
            <person name="Wong P.S."/>
            <person name="Aburatani S."/>
            <person name="Fujibuchi W."/>
        </authorList>
    </citation>
    <scope>NUCLEOTIDE SEQUENCE [LARGE SCALE GENOMIC DNA]</scope>
    <source>
        <strain evidence="1 2">JPCC DA0580</strain>
    </source>
</reference>
<dbReference type="Gene3D" id="3.80.10.10">
    <property type="entry name" value="Ribonuclease Inhibitor"/>
    <property type="match status" value="1"/>
</dbReference>
<evidence type="ECO:0000313" key="1">
    <source>
        <dbReference type="EMBL" id="GAX14663.1"/>
    </source>
</evidence>
<organism evidence="1 2">
    <name type="scientific">Fistulifera solaris</name>
    <name type="common">Oleaginous diatom</name>
    <dbReference type="NCBI Taxonomy" id="1519565"/>
    <lineage>
        <taxon>Eukaryota</taxon>
        <taxon>Sar</taxon>
        <taxon>Stramenopiles</taxon>
        <taxon>Ochrophyta</taxon>
        <taxon>Bacillariophyta</taxon>
        <taxon>Bacillariophyceae</taxon>
        <taxon>Bacillariophycidae</taxon>
        <taxon>Naviculales</taxon>
        <taxon>Naviculaceae</taxon>
        <taxon>Fistulifera</taxon>
    </lineage>
</organism>
<dbReference type="InParanoid" id="A0A1Z5JKW8"/>
<accession>A0A1Z5JKW8</accession>
<dbReference type="SUPFAM" id="SSF52047">
    <property type="entry name" value="RNI-like"/>
    <property type="match status" value="1"/>
</dbReference>
<evidence type="ECO:0000313" key="2">
    <source>
        <dbReference type="Proteomes" id="UP000198406"/>
    </source>
</evidence>
<dbReference type="Proteomes" id="UP000198406">
    <property type="component" value="Unassembled WGS sequence"/>
</dbReference>
<gene>
    <name evidence="1" type="ORF">FisN_11Hu202</name>
</gene>
<name>A0A1Z5JKW8_FISSO</name>
<protein>
    <submittedName>
        <fullName evidence="1">Uncharacterized protein</fullName>
    </submittedName>
</protein>
<proteinExistence type="predicted"/>
<keyword evidence="2" id="KW-1185">Reference proteome</keyword>
<dbReference type="OrthoDB" id="120976at2759"/>
<dbReference type="EMBL" id="BDSP01000082">
    <property type="protein sequence ID" value="GAX14663.1"/>
    <property type="molecule type" value="Genomic_DNA"/>
</dbReference>
<dbReference type="InterPro" id="IPR032675">
    <property type="entry name" value="LRR_dom_sf"/>
</dbReference>
<sequence>MANNSQSIGEVLKLIPPAERTPAQVAQWRGGRVSNTYQLLQKPANLQELTKYGLPLAIWRDNNTIVYIYPDSSKDHNLCSDRVFLKLTDYGDNPHLDIFGETNTAIAETGAFILGFMDQKHKHSLHIGCCNRLFDFRATGHDCLKRLVETDAPRNIVFHNLTLIAEQSVVLSTQPHPTKLSFWACKFEDGGTAFVNGLRNRKTSFGSLHFLEPTALDDNNLKRLFQVPWLERLEIPRLDDKIALLPFSAQADHLEYDISSASLLKANLSSLGIVPPKLSLSIHFANEKFPTNFAHAFWRHLAALGHFVELKLSLNGIVGSDLPSFVVEEIVRAVMANSRLEVLDLSKHHNDCVWNQHVEKFFEGIKAHKALRTLRIAVNYGDDDEAFGPTSSYLRQLLSCNRNLTVTDGNEHVYTDGDFIDELYSLNRFYRGAADLVAYSQSDRILLVTIALLVHSSNNVQRSALLLSNHIDVLSELVLFAQLDEADGSLLQLSYDDAK</sequence>